<feature type="domain" description="Homeobox" evidence="3">
    <location>
        <begin position="148"/>
        <end position="199"/>
    </location>
</feature>
<dbReference type="Pfam" id="PF00046">
    <property type="entry name" value="Homeodomain"/>
    <property type="match status" value="1"/>
</dbReference>
<protein>
    <recommendedName>
        <fullName evidence="3">Homeobox domain-containing protein</fullName>
    </recommendedName>
</protein>
<dbReference type="SUPFAM" id="SSF46689">
    <property type="entry name" value="Homeodomain-like"/>
    <property type="match status" value="1"/>
</dbReference>
<dbReference type="InterPro" id="IPR001356">
    <property type="entry name" value="HD"/>
</dbReference>
<dbReference type="EMBL" id="KV425551">
    <property type="protein sequence ID" value="KZT30834.1"/>
    <property type="molecule type" value="Genomic_DNA"/>
</dbReference>
<dbReference type="InParanoid" id="A0A165W8I8"/>
<dbReference type="AlphaFoldDB" id="A0A165W8I8"/>
<dbReference type="SMART" id="SM00389">
    <property type="entry name" value="HOX"/>
    <property type="match status" value="1"/>
</dbReference>
<proteinExistence type="predicted"/>
<dbReference type="GO" id="GO:0005634">
    <property type="term" value="C:nucleus"/>
    <property type="evidence" value="ECO:0007669"/>
    <property type="project" value="UniProtKB-SubCell"/>
</dbReference>
<keyword evidence="1 2" id="KW-0371">Homeobox</keyword>
<evidence type="ECO:0000313" key="5">
    <source>
        <dbReference type="Proteomes" id="UP000076761"/>
    </source>
</evidence>
<evidence type="ECO:0000313" key="4">
    <source>
        <dbReference type="EMBL" id="KZT30834.1"/>
    </source>
</evidence>
<comment type="subcellular location">
    <subcellularLocation>
        <location evidence="1 2">Nucleus</location>
    </subcellularLocation>
</comment>
<evidence type="ECO:0000256" key="2">
    <source>
        <dbReference type="RuleBase" id="RU000682"/>
    </source>
</evidence>
<dbReference type="GO" id="GO:0003677">
    <property type="term" value="F:DNA binding"/>
    <property type="evidence" value="ECO:0007669"/>
    <property type="project" value="UniProtKB-UniRule"/>
</dbReference>
<name>A0A165W8I8_9AGAM</name>
<dbReference type="Proteomes" id="UP000076761">
    <property type="component" value="Unassembled WGS sequence"/>
</dbReference>
<keyword evidence="5" id="KW-1185">Reference proteome</keyword>
<feature type="DNA-binding region" description="Homeobox" evidence="1">
    <location>
        <begin position="150"/>
        <end position="200"/>
    </location>
</feature>
<evidence type="ECO:0000259" key="3">
    <source>
        <dbReference type="PROSITE" id="PS50071"/>
    </source>
</evidence>
<dbReference type="OrthoDB" id="6159439at2759"/>
<dbReference type="STRING" id="1314782.A0A165W8I8"/>
<evidence type="ECO:0000256" key="1">
    <source>
        <dbReference type="PROSITE-ProRule" id="PRU00108"/>
    </source>
</evidence>
<dbReference type="CDD" id="cd00086">
    <property type="entry name" value="homeodomain"/>
    <property type="match status" value="1"/>
</dbReference>
<keyword evidence="1 2" id="KW-0539">Nucleus</keyword>
<organism evidence="4 5">
    <name type="scientific">Neolentinus lepideus HHB14362 ss-1</name>
    <dbReference type="NCBI Taxonomy" id="1314782"/>
    <lineage>
        <taxon>Eukaryota</taxon>
        <taxon>Fungi</taxon>
        <taxon>Dikarya</taxon>
        <taxon>Basidiomycota</taxon>
        <taxon>Agaricomycotina</taxon>
        <taxon>Agaricomycetes</taxon>
        <taxon>Gloeophyllales</taxon>
        <taxon>Gloeophyllaceae</taxon>
        <taxon>Neolentinus</taxon>
    </lineage>
</organism>
<dbReference type="PROSITE" id="PS50071">
    <property type="entry name" value="HOMEOBOX_2"/>
    <property type="match status" value="1"/>
</dbReference>
<reference evidence="4 5" key="1">
    <citation type="journal article" date="2016" name="Mol. Biol. Evol.">
        <title>Comparative Genomics of Early-Diverging Mushroom-Forming Fungi Provides Insights into the Origins of Lignocellulose Decay Capabilities.</title>
        <authorList>
            <person name="Nagy L.G."/>
            <person name="Riley R."/>
            <person name="Tritt A."/>
            <person name="Adam C."/>
            <person name="Daum C."/>
            <person name="Floudas D."/>
            <person name="Sun H."/>
            <person name="Yadav J.S."/>
            <person name="Pangilinan J."/>
            <person name="Larsson K.H."/>
            <person name="Matsuura K."/>
            <person name="Barry K."/>
            <person name="Labutti K."/>
            <person name="Kuo R."/>
            <person name="Ohm R.A."/>
            <person name="Bhattacharya S.S."/>
            <person name="Shirouzu T."/>
            <person name="Yoshinaga Y."/>
            <person name="Martin F.M."/>
            <person name="Grigoriev I.V."/>
            <person name="Hibbett D.S."/>
        </authorList>
    </citation>
    <scope>NUCLEOTIDE SEQUENCE [LARGE SCALE GENOMIC DNA]</scope>
    <source>
        <strain evidence="4 5">HHB14362 ss-1</strain>
    </source>
</reference>
<keyword evidence="1 2" id="KW-0238">DNA-binding</keyword>
<dbReference type="Gene3D" id="1.10.10.60">
    <property type="entry name" value="Homeodomain-like"/>
    <property type="match status" value="1"/>
</dbReference>
<accession>A0A165W8I8</accession>
<gene>
    <name evidence="4" type="ORF">NEOLEDRAFT_1053882</name>
</gene>
<dbReference type="InterPro" id="IPR009057">
    <property type="entry name" value="Homeodomain-like_sf"/>
</dbReference>
<sequence length="211" mass="24235">MRAKSSITLRSIYNVSQQIKAKSISRLPHRVSQLATRRRTNLEVPSFTLPPVESVSQVLIDAGASAELAVRVSVVLEQQVTQLRQSVLDGLRRTWTRLSALDHEDRPDSLMNRTVEIQTRMYNLQVKTWMDRAVDQCQRLTVSAGAKSHTQTRRLVFNQEYIPVLEYMFAHNRFPSQADKTFLAKKSGMSYKQIHVWVRILSASNHSRCLQ</sequence>